<dbReference type="RefSeq" id="WP_340329210.1">
    <property type="nucleotide sequence ID" value="NZ_JAZHOF010000003.1"/>
</dbReference>
<evidence type="ECO:0000313" key="2">
    <source>
        <dbReference type="Proteomes" id="UP001378188"/>
    </source>
</evidence>
<dbReference type="SFLD" id="SFLDG01129">
    <property type="entry name" value="C1.5:_HAD__Beta-PGM__Phosphata"/>
    <property type="match status" value="1"/>
</dbReference>
<accession>A0AAW9RV93</accession>
<organism evidence="1 2">
    <name type="scientific">Microbaculum marinum</name>
    <dbReference type="NCBI Taxonomy" id="1764581"/>
    <lineage>
        <taxon>Bacteria</taxon>
        <taxon>Pseudomonadati</taxon>
        <taxon>Pseudomonadota</taxon>
        <taxon>Alphaproteobacteria</taxon>
        <taxon>Hyphomicrobiales</taxon>
        <taxon>Tepidamorphaceae</taxon>
        <taxon>Microbaculum</taxon>
    </lineage>
</organism>
<dbReference type="SFLD" id="SFLDS00003">
    <property type="entry name" value="Haloacid_Dehalogenase"/>
    <property type="match status" value="1"/>
</dbReference>
<dbReference type="InterPro" id="IPR036412">
    <property type="entry name" value="HAD-like_sf"/>
</dbReference>
<dbReference type="PRINTS" id="PR00413">
    <property type="entry name" value="HADHALOGNASE"/>
</dbReference>
<proteinExistence type="predicted"/>
<dbReference type="InterPro" id="IPR006439">
    <property type="entry name" value="HAD-SF_hydro_IA"/>
</dbReference>
<name>A0AAW9RV93_9HYPH</name>
<dbReference type="InterPro" id="IPR052898">
    <property type="entry name" value="ACAD10-like"/>
</dbReference>
<dbReference type="SUPFAM" id="SSF56784">
    <property type="entry name" value="HAD-like"/>
    <property type="match status" value="1"/>
</dbReference>
<dbReference type="Proteomes" id="UP001378188">
    <property type="component" value="Unassembled WGS sequence"/>
</dbReference>
<dbReference type="AlphaFoldDB" id="A0AAW9RV93"/>
<sequence length="225" mass="24661">MSAPARALVLDFGGVISRTLFETHAATESALGLSPGALTWRGPFDPDNDPLWQSMQAGGITERDYWMARTRETGELLGERWDRMDQFLRRARGGDLMGCIRPEALAAIDRARAAGKKLAVLSNELDLFYGADFRDKLPFLAAFDLIVDATYTNILKPDPRAYAFVTDGLGEAAEDCVFVDDQLKNVRGGDAVGMQTVHFNVRDPAGSYARALDLLGIDKRSEVSS</sequence>
<protein>
    <submittedName>
        <fullName evidence="1">HAD-IA family hydrolase</fullName>
    </submittedName>
</protein>
<comment type="caution">
    <text evidence="1">The sequence shown here is derived from an EMBL/GenBank/DDBJ whole genome shotgun (WGS) entry which is preliminary data.</text>
</comment>
<dbReference type="InterPro" id="IPR023214">
    <property type="entry name" value="HAD_sf"/>
</dbReference>
<keyword evidence="1" id="KW-0378">Hydrolase</keyword>
<keyword evidence="2" id="KW-1185">Reference proteome</keyword>
<dbReference type="NCBIfam" id="TIGR01509">
    <property type="entry name" value="HAD-SF-IA-v3"/>
    <property type="match status" value="1"/>
</dbReference>
<evidence type="ECO:0000313" key="1">
    <source>
        <dbReference type="EMBL" id="MEJ8571511.1"/>
    </source>
</evidence>
<dbReference type="PANTHER" id="PTHR47829">
    <property type="entry name" value="HYDROLASE, PUTATIVE (AFU_ORTHOLOGUE AFUA_1G12880)-RELATED"/>
    <property type="match status" value="1"/>
</dbReference>
<gene>
    <name evidence="1" type="ORF">V3328_08510</name>
</gene>
<dbReference type="Gene3D" id="3.40.50.1000">
    <property type="entry name" value="HAD superfamily/HAD-like"/>
    <property type="match status" value="1"/>
</dbReference>
<reference evidence="1 2" key="1">
    <citation type="submission" date="2024-02" db="EMBL/GenBank/DDBJ databases">
        <title>Genome analysis and characterization of Microbaculum marinisediminis sp. nov., isolated from marine sediment.</title>
        <authorList>
            <person name="Du Z.-J."/>
            <person name="Ye Y.-Q."/>
            <person name="Zhang Z.-R."/>
            <person name="Yuan S.-M."/>
            <person name="Zhang X.-Y."/>
        </authorList>
    </citation>
    <scope>NUCLEOTIDE SEQUENCE [LARGE SCALE GENOMIC DNA]</scope>
    <source>
        <strain evidence="1 2">SDUM1044001</strain>
    </source>
</reference>
<dbReference type="GO" id="GO:0016787">
    <property type="term" value="F:hydrolase activity"/>
    <property type="evidence" value="ECO:0007669"/>
    <property type="project" value="UniProtKB-KW"/>
</dbReference>
<dbReference type="Pfam" id="PF00702">
    <property type="entry name" value="Hydrolase"/>
    <property type="match status" value="1"/>
</dbReference>
<dbReference type="EMBL" id="JAZHOF010000003">
    <property type="protein sequence ID" value="MEJ8571511.1"/>
    <property type="molecule type" value="Genomic_DNA"/>
</dbReference>
<dbReference type="PANTHER" id="PTHR47829:SF1">
    <property type="entry name" value="HAD FAMILY PHOSPHATASE"/>
    <property type="match status" value="1"/>
</dbReference>